<dbReference type="GO" id="GO:0005829">
    <property type="term" value="C:cytosol"/>
    <property type="evidence" value="ECO:0007669"/>
    <property type="project" value="TreeGrafter"/>
</dbReference>
<evidence type="ECO:0000256" key="7">
    <source>
        <dbReference type="ARBA" id="ARBA00023268"/>
    </source>
</evidence>
<evidence type="ECO:0000256" key="1">
    <source>
        <dbReference type="ARBA" id="ARBA00004844"/>
    </source>
</evidence>
<feature type="domain" description="MGS-like" evidence="10">
    <location>
        <begin position="1"/>
        <end position="148"/>
    </location>
</feature>
<keyword evidence="4" id="KW-0808">Transferase</keyword>
<evidence type="ECO:0000256" key="9">
    <source>
        <dbReference type="ARBA" id="ARBA00050687"/>
    </source>
</evidence>
<dbReference type="SMART" id="SM00851">
    <property type="entry name" value="MGS"/>
    <property type="match status" value="1"/>
</dbReference>
<dbReference type="EMBL" id="CAEZTX010000001">
    <property type="protein sequence ID" value="CAB4574282.1"/>
    <property type="molecule type" value="Genomic_DNA"/>
</dbReference>
<evidence type="ECO:0000256" key="4">
    <source>
        <dbReference type="ARBA" id="ARBA00022679"/>
    </source>
</evidence>
<dbReference type="PIRSF" id="PIRSF000414">
    <property type="entry name" value="AICARFT_IMPCHas"/>
    <property type="match status" value="1"/>
</dbReference>
<keyword evidence="5" id="KW-0658">Purine biosynthesis</keyword>
<dbReference type="PANTHER" id="PTHR11692">
    <property type="entry name" value="BIFUNCTIONAL PURINE BIOSYNTHESIS PROTEIN PURH"/>
    <property type="match status" value="1"/>
</dbReference>
<dbReference type="Gene3D" id="3.40.50.1380">
    <property type="entry name" value="Methylglyoxal synthase-like domain"/>
    <property type="match status" value="1"/>
</dbReference>
<dbReference type="InterPro" id="IPR036914">
    <property type="entry name" value="MGS-like_dom_sf"/>
</dbReference>
<evidence type="ECO:0000313" key="11">
    <source>
        <dbReference type="EMBL" id="CAB4574282.1"/>
    </source>
</evidence>
<sequence>MTKKKITRALVSVYDKTGLVELGKSLDSAGVEILSTGSTASTLRDAGVKVTDVSSYTGFPEIMGGRVKTLHPRIHSGILADQNNPEHLKAIADLDIAPFDLVVINLYPFAQTIASGASFAECIEQIDIGGPSMLRGAAKNHGSVAVASNPTQYPLIEKALAEGGFTAEQRQRLALEVFRTTAEYDLAIATWLGASSELPEWFGEIYTREHSLRYGENPHQDAAIYSGTSIGSEGGIVSAQQHHGKEMSFNNYTDADAAWRAALDHPQPCVAIIKHANPCGIAVAGDIASAYRAAHACDPVSAFGGVVAANRTISVEMATALSAVFTEVVIAPGYEAGAIEILSAKPSIRILTCTSSEIAPLERRPVSGGMLLQQSDLIDAPGDLSAGWKQVSGSPVSADVIADLEFAWRSIRAVKSNAILLAKDGAAIGIGMGQVNRVDSAKLAVDRAGDRVSGTVAASDAFFPFADGLEILIRAGVTAVVQPGGSVRDEEVIAAASSAGIAMFFTGTRHFSHA</sequence>
<dbReference type="PROSITE" id="PS51855">
    <property type="entry name" value="MGS"/>
    <property type="match status" value="1"/>
</dbReference>
<comment type="pathway">
    <text evidence="2">Purine metabolism; IMP biosynthesis via de novo pathway; 5-formamido-1-(5-phospho-D-ribosyl)imidazole-4-carboxamide from 5-amino-1-(5-phospho-D-ribosyl)imidazole-4-carboxamide (10-formyl THF route): step 1/1.</text>
</comment>
<dbReference type="GO" id="GO:0006189">
    <property type="term" value="P:'de novo' IMP biosynthetic process"/>
    <property type="evidence" value="ECO:0007669"/>
    <property type="project" value="UniProtKB-UniPathway"/>
</dbReference>
<dbReference type="InterPro" id="IPR024051">
    <property type="entry name" value="AICAR_Tfase_dup_dom_sf"/>
</dbReference>
<keyword evidence="7" id="KW-0511">Multifunctional enzyme</keyword>
<dbReference type="UniPathway" id="UPA00074">
    <property type="reaction ID" value="UER00133"/>
</dbReference>
<evidence type="ECO:0000256" key="3">
    <source>
        <dbReference type="ARBA" id="ARBA00007667"/>
    </source>
</evidence>
<protein>
    <submittedName>
        <fullName evidence="12">Unannotated protein</fullName>
    </submittedName>
</protein>
<comment type="catalytic activity">
    <reaction evidence="8">
        <text>(6R)-10-formyltetrahydrofolate + 5-amino-1-(5-phospho-beta-D-ribosyl)imidazole-4-carboxamide = 5-formamido-1-(5-phospho-D-ribosyl)imidazole-4-carboxamide + (6S)-5,6,7,8-tetrahydrofolate</text>
        <dbReference type="Rhea" id="RHEA:22192"/>
        <dbReference type="ChEBI" id="CHEBI:57453"/>
        <dbReference type="ChEBI" id="CHEBI:58467"/>
        <dbReference type="ChEBI" id="CHEBI:58475"/>
        <dbReference type="ChEBI" id="CHEBI:195366"/>
        <dbReference type="EC" id="2.1.2.3"/>
    </reaction>
</comment>
<dbReference type="NCBIfam" id="TIGR00355">
    <property type="entry name" value="purH"/>
    <property type="match status" value="1"/>
</dbReference>
<evidence type="ECO:0000256" key="5">
    <source>
        <dbReference type="ARBA" id="ARBA00022755"/>
    </source>
</evidence>
<dbReference type="Pfam" id="PF02142">
    <property type="entry name" value="MGS"/>
    <property type="match status" value="1"/>
</dbReference>
<name>A0A6J6JJ04_9ZZZZ</name>
<dbReference type="FunFam" id="3.40.140.20:FF:000001">
    <property type="entry name" value="Bifunctional purine biosynthesis protein PurH"/>
    <property type="match status" value="1"/>
</dbReference>
<dbReference type="InterPro" id="IPR011607">
    <property type="entry name" value="MGS-like_dom"/>
</dbReference>
<evidence type="ECO:0000313" key="12">
    <source>
        <dbReference type="EMBL" id="CAB4636535.1"/>
    </source>
</evidence>
<dbReference type="FunFam" id="3.40.50.1380:FF:000001">
    <property type="entry name" value="Bifunctional purine biosynthesis protein PurH"/>
    <property type="match status" value="1"/>
</dbReference>
<dbReference type="InterPro" id="IPR002695">
    <property type="entry name" value="PurH-like"/>
</dbReference>
<dbReference type="Pfam" id="PF01808">
    <property type="entry name" value="AICARFT_IMPCHas"/>
    <property type="match status" value="1"/>
</dbReference>
<evidence type="ECO:0000256" key="6">
    <source>
        <dbReference type="ARBA" id="ARBA00022801"/>
    </source>
</evidence>
<dbReference type="SUPFAM" id="SSF53927">
    <property type="entry name" value="Cytidine deaminase-like"/>
    <property type="match status" value="1"/>
</dbReference>
<dbReference type="NCBIfam" id="NF002049">
    <property type="entry name" value="PRK00881.1"/>
    <property type="match status" value="1"/>
</dbReference>
<dbReference type="SMART" id="SM00798">
    <property type="entry name" value="AICARFT_IMPCHas"/>
    <property type="match status" value="1"/>
</dbReference>
<accession>A0A6J6JJ04</accession>
<evidence type="ECO:0000259" key="10">
    <source>
        <dbReference type="PROSITE" id="PS51855"/>
    </source>
</evidence>
<dbReference type="AlphaFoldDB" id="A0A6J6JJ04"/>
<comment type="similarity">
    <text evidence="3">Belongs to the PurH family.</text>
</comment>
<comment type="pathway">
    <text evidence="1">Purine metabolism; IMP biosynthesis via de novo pathway; IMP from 5-formamido-1-(5-phospho-D-ribosyl)imidazole-4-carboxamide: step 1/1.</text>
</comment>
<evidence type="ECO:0000256" key="8">
    <source>
        <dbReference type="ARBA" id="ARBA00050488"/>
    </source>
</evidence>
<dbReference type="CDD" id="cd01421">
    <property type="entry name" value="IMPCH"/>
    <property type="match status" value="1"/>
</dbReference>
<dbReference type="InterPro" id="IPR016193">
    <property type="entry name" value="Cytidine_deaminase-like"/>
</dbReference>
<organism evidence="12">
    <name type="scientific">freshwater metagenome</name>
    <dbReference type="NCBI Taxonomy" id="449393"/>
    <lineage>
        <taxon>unclassified sequences</taxon>
        <taxon>metagenomes</taxon>
        <taxon>ecological metagenomes</taxon>
    </lineage>
</organism>
<dbReference type="HAMAP" id="MF_00139">
    <property type="entry name" value="PurH"/>
    <property type="match status" value="1"/>
</dbReference>
<reference evidence="12" key="1">
    <citation type="submission" date="2020-05" db="EMBL/GenBank/DDBJ databases">
        <authorList>
            <person name="Chiriac C."/>
            <person name="Salcher M."/>
            <person name="Ghai R."/>
            <person name="Kavagutti S V."/>
        </authorList>
    </citation>
    <scope>NUCLEOTIDE SEQUENCE</scope>
</reference>
<keyword evidence="6" id="KW-0378">Hydrolase</keyword>
<dbReference type="PANTHER" id="PTHR11692:SF0">
    <property type="entry name" value="BIFUNCTIONAL PURINE BIOSYNTHESIS PROTEIN ATIC"/>
    <property type="match status" value="1"/>
</dbReference>
<dbReference type="GO" id="GO:0003937">
    <property type="term" value="F:IMP cyclohydrolase activity"/>
    <property type="evidence" value="ECO:0007669"/>
    <property type="project" value="UniProtKB-EC"/>
</dbReference>
<evidence type="ECO:0000256" key="2">
    <source>
        <dbReference type="ARBA" id="ARBA00004954"/>
    </source>
</evidence>
<gene>
    <name evidence="11" type="ORF">UFOPK1755_00030</name>
    <name evidence="12" type="ORF">UFOPK2155_00206</name>
</gene>
<dbReference type="GO" id="GO:0004643">
    <property type="term" value="F:phosphoribosylaminoimidazolecarboxamide formyltransferase activity"/>
    <property type="evidence" value="ECO:0007669"/>
    <property type="project" value="UniProtKB-EC"/>
</dbReference>
<dbReference type="SUPFAM" id="SSF52335">
    <property type="entry name" value="Methylglyoxal synthase-like"/>
    <property type="match status" value="1"/>
</dbReference>
<proteinExistence type="inferred from homology"/>
<dbReference type="Gene3D" id="3.40.140.20">
    <property type="match status" value="2"/>
</dbReference>
<dbReference type="EMBL" id="CAEZVX010000011">
    <property type="protein sequence ID" value="CAB4636535.1"/>
    <property type="molecule type" value="Genomic_DNA"/>
</dbReference>
<comment type="catalytic activity">
    <reaction evidence="9">
        <text>IMP + H2O = 5-formamido-1-(5-phospho-D-ribosyl)imidazole-4-carboxamide</text>
        <dbReference type="Rhea" id="RHEA:18445"/>
        <dbReference type="ChEBI" id="CHEBI:15377"/>
        <dbReference type="ChEBI" id="CHEBI:58053"/>
        <dbReference type="ChEBI" id="CHEBI:58467"/>
        <dbReference type="EC" id="3.5.4.10"/>
    </reaction>
</comment>